<dbReference type="AlphaFoldDB" id="A0A9P8M801"/>
<evidence type="ECO:0000256" key="2">
    <source>
        <dbReference type="ARBA" id="ARBA00022723"/>
    </source>
</evidence>
<evidence type="ECO:0000313" key="6">
    <source>
        <dbReference type="Proteomes" id="UP000764110"/>
    </source>
</evidence>
<proteinExistence type="predicted"/>
<protein>
    <submittedName>
        <fullName evidence="5">Uncharacterized protein</fullName>
    </submittedName>
</protein>
<dbReference type="InterPro" id="IPR012131">
    <property type="entry name" value="Hstdl_DH"/>
</dbReference>
<dbReference type="GO" id="GO:0051287">
    <property type="term" value="F:NAD binding"/>
    <property type="evidence" value="ECO:0007669"/>
    <property type="project" value="InterPro"/>
</dbReference>
<organism evidence="5 6">
    <name type="scientific">Metarhizium humberi</name>
    <dbReference type="NCBI Taxonomy" id="2596975"/>
    <lineage>
        <taxon>Eukaryota</taxon>
        <taxon>Fungi</taxon>
        <taxon>Dikarya</taxon>
        <taxon>Ascomycota</taxon>
        <taxon>Pezizomycotina</taxon>
        <taxon>Sordariomycetes</taxon>
        <taxon>Hypocreomycetidae</taxon>
        <taxon>Hypocreales</taxon>
        <taxon>Clavicipitaceae</taxon>
        <taxon>Metarhizium</taxon>
    </lineage>
</organism>
<comment type="cofactor">
    <cofactor evidence="1">
        <name>Zn(2+)</name>
        <dbReference type="ChEBI" id="CHEBI:29105"/>
    </cofactor>
</comment>
<name>A0A9P8M801_9HYPO</name>
<keyword evidence="4" id="KW-0560">Oxidoreductase</keyword>
<evidence type="ECO:0000256" key="3">
    <source>
        <dbReference type="ARBA" id="ARBA00022833"/>
    </source>
</evidence>
<dbReference type="PANTHER" id="PTHR21256">
    <property type="entry name" value="HISTIDINOL DEHYDROGENASE HDH"/>
    <property type="match status" value="1"/>
</dbReference>
<sequence>MYGITLGQSKVTRRMGNMKVFSSLIWWFNGRFLGTDKGTGINAAGKTTMSATFEKLYSKRDRGCASFRGRRQNPHDGRYTQTIERVDFIAGPGNAFVADETADPFFVATDLLSQAEHRPDSPARPNHHVLPTRGAARYTGGLCVGKYRLENGNLPGGAGSKAKWLAGRTARAEFFKGHARSGYIRAQKYLQHKPSSQ</sequence>
<keyword evidence="2" id="KW-0479">Metal-binding</keyword>
<dbReference type="GO" id="GO:0004399">
    <property type="term" value="F:histidinol dehydrogenase activity"/>
    <property type="evidence" value="ECO:0007669"/>
    <property type="project" value="TreeGrafter"/>
</dbReference>
<dbReference type="Gene3D" id="3.40.50.1980">
    <property type="entry name" value="Nitrogenase molybdenum iron protein domain"/>
    <property type="match status" value="1"/>
</dbReference>
<gene>
    <name evidence="5" type="ORF">MHUMG1_06961</name>
</gene>
<dbReference type="GO" id="GO:0046872">
    <property type="term" value="F:metal ion binding"/>
    <property type="evidence" value="ECO:0007669"/>
    <property type="project" value="UniProtKB-KW"/>
</dbReference>
<dbReference type="PANTHER" id="PTHR21256:SF14">
    <property type="entry name" value="HISTIDINOL DEHYDROGENASE"/>
    <property type="match status" value="1"/>
</dbReference>
<keyword evidence="6" id="KW-1185">Reference proteome</keyword>
<evidence type="ECO:0000313" key="5">
    <source>
        <dbReference type="EMBL" id="KAH0595212.1"/>
    </source>
</evidence>
<dbReference type="GO" id="GO:0005829">
    <property type="term" value="C:cytosol"/>
    <property type="evidence" value="ECO:0007669"/>
    <property type="project" value="TreeGrafter"/>
</dbReference>
<dbReference type="EMBL" id="JACEFI010000013">
    <property type="protein sequence ID" value="KAH0595212.1"/>
    <property type="molecule type" value="Genomic_DNA"/>
</dbReference>
<comment type="caution">
    <text evidence="5">The sequence shown here is derived from an EMBL/GenBank/DDBJ whole genome shotgun (WGS) entry which is preliminary data.</text>
</comment>
<keyword evidence="3" id="KW-0862">Zinc</keyword>
<dbReference type="Proteomes" id="UP000764110">
    <property type="component" value="Unassembled WGS sequence"/>
</dbReference>
<reference evidence="5 6" key="1">
    <citation type="submission" date="2020-07" db="EMBL/GenBank/DDBJ databases">
        <title>Metarhizium humberi genome.</title>
        <authorList>
            <person name="Lysoe E."/>
        </authorList>
    </citation>
    <scope>NUCLEOTIDE SEQUENCE [LARGE SCALE GENOMIC DNA]</scope>
    <source>
        <strain evidence="5 6">ESALQ1638</strain>
    </source>
</reference>
<evidence type="ECO:0000256" key="1">
    <source>
        <dbReference type="ARBA" id="ARBA00001947"/>
    </source>
</evidence>
<dbReference type="GO" id="GO:0000105">
    <property type="term" value="P:L-histidine biosynthetic process"/>
    <property type="evidence" value="ECO:0007669"/>
    <property type="project" value="TreeGrafter"/>
</dbReference>
<accession>A0A9P8M801</accession>
<evidence type="ECO:0000256" key="4">
    <source>
        <dbReference type="ARBA" id="ARBA00023002"/>
    </source>
</evidence>